<accession>A0A9D1YY06</accession>
<reference evidence="2" key="2">
    <citation type="submission" date="2021-04" db="EMBL/GenBank/DDBJ databases">
        <authorList>
            <person name="Gilroy R."/>
        </authorList>
    </citation>
    <scope>NUCLEOTIDE SEQUENCE</scope>
    <source>
        <strain evidence="2">ChiGjej1B1-98</strain>
    </source>
</reference>
<gene>
    <name evidence="2" type="ORF">H9830_13940</name>
</gene>
<reference evidence="2" key="1">
    <citation type="journal article" date="2021" name="PeerJ">
        <title>Extensive microbial diversity within the chicken gut microbiome revealed by metagenomics and culture.</title>
        <authorList>
            <person name="Gilroy R."/>
            <person name="Ravi A."/>
            <person name="Getino M."/>
            <person name="Pursley I."/>
            <person name="Horton D.L."/>
            <person name="Alikhan N.F."/>
            <person name="Baker D."/>
            <person name="Gharbi K."/>
            <person name="Hall N."/>
            <person name="Watson M."/>
            <person name="Adriaenssens E.M."/>
            <person name="Foster-Nyarko E."/>
            <person name="Jarju S."/>
            <person name="Secka A."/>
            <person name="Antonio M."/>
            <person name="Oren A."/>
            <person name="Chaudhuri R.R."/>
            <person name="La Ragione R."/>
            <person name="Hildebrand F."/>
            <person name="Pallen M.J."/>
        </authorList>
    </citation>
    <scope>NUCLEOTIDE SEQUENCE</scope>
    <source>
        <strain evidence="2">ChiGjej1B1-98</strain>
    </source>
</reference>
<keyword evidence="1" id="KW-0812">Transmembrane</keyword>
<sequence length="146" mass="16273">MTQQQEETYIEVWGDTVSPRHLLYSIIMGVGFATSVFLGGRWLLRALGTDEQMVGSYSLLIGIGACIVVAVVCARFFKPKRVLVENEYGASSRESAMDAMEAEVGPIGDPDTFPPAVLEEVKMLGLYDDFKRRFEQNEAKNREEEG</sequence>
<keyword evidence="1" id="KW-0472">Membrane</keyword>
<keyword evidence="1" id="KW-1133">Transmembrane helix</keyword>
<name>A0A9D1YY06_9MICO</name>
<feature type="transmembrane region" description="Helical" evidence="1">
    <location>
        <begin position="21"/>
        <end position="44"/>
    </location>
</feature>
<evidence type="ECO:0000256" key="1">
    <source>
        <dbReference type="SAM" id="Phobius"/>
    </source>
</evidence>
<comment type="caution">
    <text evidence="2">The sequence shown here is derived from an EMBL/GenBank/DDBJ whole genome shotgun (WGS) entry which is preliminary data.</text>
</comment>
<dbReference type="EMBL" id="DXDC01000420">
    <property type="protein sequence ID" value="HIY67363.1"/>
    <property type="molecule type" value="Genomic_DNA"/>
</dbReference>
<feature type="transmembrane region" description="Helical" evidence="1">
    <location>
        <begin position="56"/>
        <end position="77"/>
    </location>
</feature>
<evidence type="ECO:0000313" key="2">
    <source>
        <dbReference type="EMBL" id="HIY67363.1"/>
    </source>
</evidence>
<dbReference type="AlphaFoldDB" id="A0A9D1YY06"/>
<dbReference type="Proteomes" id="UP000824005">
    <property type="component" value="Unassembled WGS sequence"/>
</dbReference>
<protein>
    <submittedName>
        <fullName evidence="2">Uncharacterized protein</fullName>
    </submittedName>
</protein>
<evidence type="ECO:0000313" key="3">
    <source>
        <dbReference type="Proteomes" id="UP000824005"/>
    </source>
</evidence>
<proteinExistence type="predicted"/>
<organism evidence="2 3">
    <name type="scientific">Candidatus Agrococcus pullicola</name>
    <dbReference type="NCBI Taxonomy" id="2838429"/>
    <lineage>
        <taxon>Bacteria</taxon>
        <taxon>Bacillati</taxon>
        <taxon>Actinomycetota</taxon>
        <taxon>Actinomycetes</taxon>
        <taxon>Micrococcales</taxon>
        <taxon>Microbacteriaceae</taxon>
        <taxon>Agrococcus</taxon>
    </lineage>
</organism>